<protein>
    <submittedName>
        <fullName evidence="2">Uncharacterized protein</fullName>
    </submittedName>
</protein>
<proteinExistence type="predicted"/>
<reference evidence="2" key="1">
    <citation type="journal article" date="2005" name="PLoS Biol.">
        <title>The genomes of Oryza sativa: a history of duplications.</title>
        <authorList>
            <person name="Yu J."/>
            <person name="Wang J."/>
            <person name="Lin W."/>
            <person name="Li S."/>
            <person name="Li H."/>
            <person name="Zhou J."/>
            <person name="Ni P."/>
            <person name="Dong W."/>
            <person name="Hu S."/>
            <person name="Zeng C."/>
            <person name="Zhang J."/>
            <person name="Zhang Y."/>
            <person name="Li R."/>
            <person name="Xu Z."/>
            <person name="Li S."/>
            <person name="Li X."/>
            <person name="Zheng H."/>
            <person name="Cong L."/>
            <person name="Lin L."/>
            <person name="Yin J."/>
            <person name="Geng J."/>
            <person name="Li G."/>
            <person name="Shi J."/>
            <person name="Liu J."/>
            <person name="Lv H."/>
            <person name="Li J."/>
            <person name="Wang J."/>
            <person name="Deng Y."/>
            <person name="Ran L."/>
            <person name="Shi X."/>
            <person name="Wang X."/>
            <person name="Wu Q."/>
            <person name="Li C."/>
            <person name="Ren X."/>
            <person name="Wang J."/>
            <person name="Wang X."/>
            <person name="Li D."/>
            <person name="Liu D."/>
            <person name="Zhang X."/>
            <person name="Ji Z."/>
            <person name="Zhao W."/>
            <person name="Sun Y."/>
            <person name="Zhang Z."/>
            <person name="Bao J."/>
            <person name="Han Y."/>
            <person name="Dong L."/>
            <person name="Ji J."/>
            <person name="Chen P."/>
            <person name="Wu S."/>
            <person name="Liu J."/>
            <person name="Xiao Y."/>
            <person name="Bu D."/>
            <person name="Tan J."/>
            <person name="Yang L."/>
            <person name="Ye C."/>
            <person name="Zhang J."/>
            <person name="Xu J."/>
            <person name="Zhou Y."/>
            <person name="Yu Y."/>
            <person name="Zhang B."/>
            <person name="Zhuang S."/>
            <person name="Wei H."/>
            <person name="Liu B."/>
            <person name="Lei M."/>
            <person name="Yu H."/>
            <person name="Li Y."/>
            <person name="Xu H."/>
            <person name="Wei S."/>
            <person name="He X."/>
            <person name="Fang L."/>
            <person name="Zhang Z."/>
            <person name="Zhang Y."/>
            <person name="Huang X."/>
            <person name="Su Z."/>
            <person name="Tong W."/>
            <person name="Li J."/>
            <person name="Tong Z."/>
            <person name="Li S."/>
            <person name="Ye J."/>
            <person name="Wang L."/>
            <person name="Fang L."/>
            <person name="Lei T."/>
            <person name="Chen C."/>
            <person name="Chen H."/>
            <person name="Xu Z."/>
            <person name="Li H."/>
            <person name="Huang H."/>
            <person name="Zhang F."/>
            <person name="Xu H."/>
            <person name="Li N."/>
            <person name="Zhao C."/>
            <person name="Li S."/>
            <person name="Dong L."/>
            <person name="Huang Y."/>
            <person name="Li L."/>
            <person name="Xi Y."/>
            <person name="Qi Q."/>
            <person name="Li W."/>
            <person name="Zhang B."/>
            <person name="Hu W."/>
            <person name="Zhang Y."/>
            <person name="Tian X."/>
            <person name="Jiao Y."/>
            <person name="Liang X."/>
            <person name="Jin J."/>
            <person name="Gao L."/>
            <person name="Zheng W."/>
            <person name="Hao B."/>
            <person name="Liu S."/>
            <person name="Wang W."/>
            <person name="Yuan L."/>
            <person name="Cao M."/>
            <person name="McDermott J."/>
            <person name="Samudrala R."/>
            <person name="Wang J."/>
            <person name="Wong G.K."/>
            <person name="Yang H."/>
        </authorList>
    </citation>
    <scope>NUCLEOTIDE SEQUENCE [LARGE SCALE GENOMIC DNA]</scope>
</reference>
<reference evidence="2" key="2">
    <citation type="submission" date="2008-12" db="EMBL/GenBank/DDBJ databases">
        <title>Improved gene annotation of the rice (Oryza sativa) genomes.</title>
        <authorList>
            <person name="Wang J."/>
            <person name="Li R."/>
            <person name="Fan W."/>
            <person name="Huang Q."/>
            <person name="Zhang J."/>
            <person name="Zhou Y."/>
            <person name="Hu Y."/>
            <person name="Zi S."/>
            <person name="Li J."/>
            <person name="Ni P."/>
            <person name="Zheng H."/>
            <person name="Zhang Y."/>
            <person name="Zhao M."/>
            <person name="Hao Q."/>
            <person name="McDermott J."/>
            <person name="Samudrala R."/>
            <person name="Kristiansen K."/>
            <person name="Wong G.K.-S."/>
        </authorList>
    </citation>
    <scope>NUCLEOTIDE SEQUENCE</scope>
</reference>
<keyword evidence="1" id="KW-1133">Transmembrane helix</keyword>
<evidence type="ECO:0000256" key="1">
    <source>
        <dbReference type="SAM" id="Phobius"/>
    </source>
</evidence>
<feature type="transmembrane region" description="Helical" evidence="1">
    <location>
        <begin position="53"/>
        <end position="75"/>
    </location>
</feature>
<sequence>MRDRDAGAATRVRLLLLARRERKAEAEEAAEQEQMLHRRRSCPHWLATDPRALTALLLPLLLLLPLPLVPFLPWLSSEKAPAVELLARGSGGGGGGGGAESSSSTGVAVQLAMVLLDEELRYIMVHQTVQLDPTGIFSLRRLSLGSMDDGSAGG</sequence>
<keyword evidence="1" id="KW-0812">Transmembrane</keyword>
<dbReference type="AlphaFoldDB" id="A0A8J8XZI2"/>
<gene>
    <name evidence="2" type="ORF">OsJ_04990</name>
</gene>
<dbReference type="Proteomes" id="UP000007752">
    <property type="component" value="Chromosome 2"/>
</dbReference>
<name>A0A8J8XZI2_ORYSJ</name>
<keyword evidence="1" id="KW-0472">Membrane</keyword>
<dbReference type="EMBL" id="CM000139">
    <property type="protein sequence ID" value="EEE56123.1"/>
    <property type="molecule type" value="Genomic_DNA"/>
</dbReference>
<organism evidence="2">
    <name type="scientific">Oryza sativa subsp. japonica</name>
    <name type="common">Rice</name>
    <dbReference type="NCBI Taxonomy" id="39947"/>
    <lineage>
        <taxon>Eukaryota</taxon>
        <taxon>Viridiplantae</taxon>
        <taxon>Streptophyta</taxon>
        <taxon>Embryophyta</taxon>
        <taxon>Tracheophyta</taxon>
        <taxon>Spermatophyta</taxon>
        <taxon>Magnoliopsida</taxon>
        <taxon>Liliopsida</taxon>
        <taxon>Poales</taxon>
        <taxon>Poaceae</taxon>
        <taxon>BOP clade</taxon>
        <taxon>Oryzoideae</taxon>
        <taxon>Oryzeae</taxon>
        <taxon>Oryzinae</taxon>
        <taxon>Oryza</taxon>
        <taxon>Oryza sativa</taxon>
    </lineage>
</organism>
<accession>A0A8J8XZI2</accession>
<evidence type="ECO:0000313" key="2">
    <source>
        <dbReference type="EMBL" id="EEE56123.1"/>
    </source>
</evidence>